<evidence type="ECO:0000313" key="7">
    <source>
        <dbReference type="EMBL" id="SDC08586.1"/>
    </source>
</evidence>
<dbReference type="Gene3D" id="1.10.287.470">
    <property type="entry name" value="Helix hairpin bin"/>
    <property type="match status" value="1"/>
</dbReference>
<dbReference type="Gene3D" id="2.40.420.20">
    <property type="match status" value="1"/>
</dbReference>
<dbReference type="RefSeq" id="WP_093729354.1">
    <property type="nucleotide sequence ID" value="NZ_FMYW01000002.1"/>
</dbReference>
<dbReference type="GO" id="GO:0046677">
    <property type="term" value="P:response to antibiotic"/>
    <property type="evidence" value="ECO:0007669"/>
    <property type="project" value="TreeGrafter"/>
</dbReference>
<feature type="domain" description="Multidrug resistance protein MdtA-like barrel-sandwich hybrid" evidence="4">
    <location>
        <begin position="68"/>
        <end position="204"/>
    </location>
</feature>
<dbReference type="Pfam" id="PF25876">
    <property type="entry name" value="HH_MFP_RND"/>
    <property type="match status" value="1"/>
</dbReference>
<dbReference type="InterPro" id="IPR058625">
    <property type="entry name" value="MdtA-like_BSH"/>
</dbReference>
<comment type="subcellular location">
    <subcellularLocation>
        <location evidence="1">Cell envelope</location>
    </subcellularLocation>
</comment>
<evidence type="ECO:0000313" key="8">
    <source>
        <dbReference type="Proteomes" id="UP000198943"/>
    </source>
</evidence>
<feature type="domain" description="Multidrug resistance protein MdtA-like alpha-helical hairpin" evidence="3">
    <location>
        <begin position="103"/>
        <end position="174"/>
    </location>
</feature>
<gene>
    <name evidence="7" type="ORF">SAMN04487864_102183</name>
</gene>
<evidence type="ECO:0000259" key="6">
    <source>
        <dbReference type="Pfam" id="PF25967"/>
    </source>
</evidence>
<evidence type="ECO:0000259" key="3">
    <source>
        <dbReference type="Pfam" id="PF25876"/>
    </source>
</evidence>
<dbReference type="Pfam" id="PF25944">
    <property type="entry name" value="Beta-barrel_RND"/>
    <property type="match status" value="1"/>
</dbReference>
<dbReference type="InterPro" id="IPR058627">
    <property type="entry name" value="MdtA-like_C"/>
</dbReference>
<name>A0A1G6IS70_9FIRM</name>
<evidence type="ECO:0000259" key="5">
    <source>
        <dbReference type="Pfam" id="PF25944"/>
    </source>
</evidence>
<dbReference type="OrthoDB" id="9801814at2"/>
<comment type="similarity">
    <text evidence="2">Belongs to the membrane fusion protein (MFP) (TC 8.A.1) family.</text>
</comment>
<dbReference type="EMBL" id="FMYW01000002">
    <property type="protein sequence ID" value="SDC08586.1"/>
    <property type="molecule type" value="Genomic_DNA"/>
</dbReference>
<dbReference type="InterPro" id="IPR006143">
    <property type="entry name" value="RND_pump_MFP"/>
</dbReference>
<dbReference type="InterPro" id="IPR058626">
    <property type="entry name" value="MdtA-like_b-barrel"/>
</dbReference>
<evidence type="ECO:0000256" key="1">
    <source>
        <dbReference type="ARBA" id="ARBA00004196"/>
    </source>
</evidence>
<sequence>MLRDVRGKWGKGLAVALVVSGLLLFAGCGNKQAHQKAPAAVAVKTMQVIKRDTPNVHEFTGFVEAQQEAKLTANVSGKITSKSFNGGDWVEAGQVLFTIDQRTYQANLLNAQAGLAAARTEYNRLVADAERYKKLYEQNAVSKQQYDLSIAQRDSAQAQVTANEAILENARINMGDTEVKAPFSGRISTSDLSVGNFVAAGQTVLATMSNTNPVRIKFSMSENEYLQLSKAHSDSGAKALEDLKLILSDGSVYIGAGVVDQVDREIGNGTGALTLKAKFSNDNNRLMPGMFARLQANAGTIKNAMLIPQRAVREMLYKKFVFVVGSDNKVDMKEVTLGARVGKLWLVEKGLNGDETLVVEGVQKVNKGSEVKPAAMTEADLSNESKQ</sequence>
<dbReference type="SUPFAM" id="SSF111369">
    <property type="entry name" value="HlyD-like secretion proteins"/>
    <property type="match status" value="1"/>
</dbReference>
<dbReference type="PANTHER" id="PTHR30158">
    <property type="entry name" value="ACRA/E-RELATED COMPONENT OF DRUG EFFLUX TRANSPORTER"/>
    <property type="match status" value="1"/>
</dbReference>
<dbReference type="AlphaFoldDB" id="A0A1G6IS70"/>
<evidence type="ECO:0000259" key="4">
    <source>
        <dbReference type="Pfam" id="PF25917"/>
    </source>
</evidence>
<accession>A0A1G6IS70</accession>
<feature type="domain" description="Multidrug resistance protein MdtA-like beta-barrel" evidence="5">
    <location>
        <begin position="213"/>
        <end position="297"/>
    </location>
</feature>
<protein>
    <submittedName>
        <fullName evidence="7">Membrane fusion protein, multidrug efflux system</fullName>
    </submittedName>
</protein>
<dbReference type="NCBIfam" id="TIGR01730">
    <property type="entry name" value="RND_mfp"/>
    <property type="match status" value="1"/>
</dbReference>
<proteinExistence type="inferred from homology"/>
<dbReference type="InterPro" id="IPR058624">
    <property type="entry name" value="MdtA-like_HH"/>
</dbReference>
<dbReference type="GO" id="GO:0030313">
    <property type="term" value="C:cell envelope"/>
    <property type="evidence" value="ECO:0007669"/>
    <property type="project" value="UniProtKB-SubCell"/>
</dbReference>
<reference evidence="8" key="1">
    <citation type="submission" date="2016-10" db="EMBL/GenBank/DDBJ databases">
        <authorList>
            <person name="Varghese N."/>
            <person name="Submissions S."/>
        </authorList>
    </citation>
    <scope>NUCLEOTIDE SEQUENCE [LARGE SCALE GENOMIC DNA]</scope>
    <source>
        <strain evidence="8">DSM 11005</strain>
    </source>
</reference>
<dbReference type="Pfam" id="PF25967">
    <property type="entry name" value="RND-MFP_C"/>
    <property type="match status" value="1"/>
</dbReference>
<dbReference type="Proteomes" id="UP000198943">
    <property type="component" value="Unassembled WGS sequence"/>
</dbReference>
<keyword evidence="8" id="KW-1185">Reference proteome</keyword>
<dbReference type="GO" id="GO:0022857">
    <property type="term" value="F:transmembrane transporter activity"/>
    <property type="evidence" value="ECO:0007669"/>
    <property type="project" value="InterPro"/>
</dbReference>
<feature type="domain" description="Multidrug resistance protein MdtA-like C-terminal permuted SH3" evidence="6">
    <location>
        <begin position="303"/>
        <end position="364"/>
    </location>
</feature>
<dbReference type="Gene3D" id="2.40.30.170">
    <property type="match status" value="1"/>
</dbReference>
<evidence type="ECO:0000256" key="2">
    <source>
        <dbReference type="ARBA" id="ARBA00009477"/>
    </source>
</evidence>
<dbReference type="Gene3D" id="2.40.50.100">
    <property type="match status" value="1"/>
</dbReference>
<dbReference type="FunFam" id="2.40.420.20:FF:000001">
    <property type="entry name" value="Efflux RND transporter periplasmic adaptor subunit"/>
    <property type="match status" value="1"/>
</dbReference>
<dbReference type="Pfam" id="PF25917">
    <property type="entry name" value="BSH_RND"/>
    <property type="match status" value="1"/>
</dbReference>
<dbReference type="PROSITE" id="PS51257">
    <property type="entry name" value="PROKAR_LIPOPROTEIN"/>
    <property type="match status" value="1"/>
</dbReference>
<organism evidence="7 8">
    <name type="scientific">Succiniclasticum ruminis</name>
    <dbReference type="NCBI Taxonomy" id="40841"/>
    <lineage>
        <taxon>Bacteria</taxon>
        <taxon>Bacillati</taxon>
        <taxon>Bacillota</taxon>
        <taxon>Negativicutes</taxon>
        <taxon>Acidaminococcales</taxon>
        <taxon>Acidaminococcaceae</taxon>
        <taxon>Succiniclasticum</taxon>
    </lineage>
</organism>
<dbReference type="GO" id="GO:0005886">
    <property type="term" value="C:plasma membrane"/>
    <property type="evidence" value="ECO:0007669"/>
    <property type="project" value="TreeGrafter"/>
</dbReference>